<evidence type="ECO:0000313" key="1">
    <source>
        <dbReference type="EMBL" id="KAF9644611.1"/>
    </source>
</evidence>
<reference evidence="1" key="1">
    <citation type="submission" date="2019-10" db="EMBL/GenBank/DDBJ databases">
        <authorList>
            <consortium name="DOE Joint Genome Institute"/>
            <person name="Kuo A."/>
            <person name="Miyauchi S."/>
            <person name="Kiss E."/>
            <person name="Drula E."/>
            <person name="Kohler A."/>
            <person name="Sanchez-Garcia M."/>
            <person name="Andreopoulos B."/>
            <person name="Barry K.W."/>
            <person name="Bonito G."/>
            <person name="Buee M."/>
            <person name="Carver A."/>
            <person name="Chen C."/>
            <person name="Cichocki N."/>
            <person name="Clum A."/>
            <person name="Culley D."/>
            <person name="Crous P.W."/>
            <person name="Fauchery L."/>
            <person name="Girlanda M."/>
            <person name="Hayes R."/>
            <person name="Keri Z."/>
            <person name="Labutti K."/>
            <person name="Lipzen A."/>
            <person name="Lombard V."/>
            <person name="Magnuson J."/>
            <person name="Maillard F."/>
            <person name="Morin E."/>
            <person name="Murat C."/>
            <person name="Nolan M."/>
            <person name="Ohm R."/>
            <person name="Pangilinan J."/>
            <person name="Pereira M."/>
            <person name="Perotto S."/>
            <person name="Peter M."/>
            <person name="Riley R."/>
            <person name="Sitrit Y."/>
            <person name="Stielow B."/>
            <person name="Szollosi G."/>
            <person name="Zifcakova L."/>
            <person name="Stursova M."/>
            <person name="Spatafora J.W."/>
            <person name="Tedersoo L."/>
            <person name="Vaario L.-M."/>
            <person name="Yamada A."/>
            <person name="Yan M."/>
            <person name="Wang P."/>
            <person name="Xu J."/>
            <person name="Bruns T."/>
            <person name="Baldrian P."/>
            <person name="Vilgalys R."/>
            <person name="Henrissat B."/>
            <person name="Grigoriev I.V."/>
            <person name="Hibbett D."/>
            <person name="Nagy L.G."/>
            <person name="Martin F.M."/>
        </authorList>
    </citation>
    <scope>NUCLEOTIDE SEQUENCE</scope>
    <source>
        <strain evidence="1">P2</strain>
    </source>
</reference>
<sequence>MHHQFYSPSEGNLEGKILIAPVVSTANVGQLAADLIISSLDLHRIGIFNPRDLVPVVGAREDDRPGVSTPLELYGRQEANIVVIQQRSPALKSRKDEFILNLYSFIQSSRFSAVVFLSGVDTSSRTDGQMSIPTYKLVPPGTPSWDDSSPLAIFTRAPIPTYASISQQPFSHMQEGGITEAVPFIPGGGLTRRILSSFPQKWSTPILSLLQFVSEGDNRTDAQLLASVVSRLFDAPSTGNGVNKIEWKQPKSWNGGLFGTPHDQTLYG</sequence>
<gene>
    <name evidence="1" type="ORF">BDM02DRAFT_3174403</name>
</gene>
<dbReference type="EMBL" id="MU118128">
    <property type="protein sequence ID" value="KAF9644611.1"/>
    <property type="molecule type" value="Genomic_DNA"/>
</dbReference>
<accession>A0ACB6Z633</accession>
<keyword evidence="2" id="KW-1185">Reference proteome</keyword>
<evidence type="ECO:0000313" key="2">
    <source>
        <dbReference type="Proteomes" id="UP000886501"/>
    </source>
</evidence>
<protein>
    <submittedName>
        <fullName evidence="1">Uncharacterized protein</fullName>
    </submittedName>
</protein>
<dbReference type="Proteomes" id="UP000886501">
    <property type="component" value="Unassembled WGS sequence"/>
</dbReference>
<comment type="caution">
    <text evidence="1">The sequence shown here is derived from an EMBL/GenBank/DDBJ whole genome shotgun (WGS) entry which is preliminary data.</text>
</comment>
<organism evidence="1 2">
    <name type="scientific">Thelephora ganbajun</name>
    <name type="common">Ganba fungus</name>
    <dbReference type="NCBI Taxonomy" id="370292"/>
    <lineage>
        <taxon>Eukaryota</taxon>
        <taxon>Fungi</taxon>
        <taxon>Dikarya</taxon>
        <taxon>Basidiomycota</taxon>
        <taxon>Agaricomycotina</taxon>
        <taxon>Agaricomycetes</taxon>
        <taxon>Thelephorales</taxon>
        <taxon>Thelephoraceae</taxon>
        <taxon>Thelephora</taxon>
    </lineage>
</organism>
<reference evidence="1" key="2">
    <citation type="journal article" date="2020" name="Nat. Commun.">
        <title>Large-scale genome sequencing of mycorrhizal fungi provides insights into the early evolution of symbiotic traits.</title>
        <authorList>
            <person name="Miyauchi S."/>
            <person name="Kiss E."/>
            <person name="Kuo A."/>
            <person name="Drula E."/>
            <person name="Kohler A."/>
            <person name="Sanchez-Garcia M."/>
            <person name="Morin E."/>
            <person name="Andreopoulos B."/>
            <person name="Barry K.W."/>
            <person name="Bonito G."/>
            <person name="Buee M."/>
            <person name="Carver A."/>
            <person name="Chen C."/>
            <person name="Cichocki N."/>
            <person name="Clum A."/>
            <person name="Culley D."/>
            <person name="Crous P.W."/>
            <person name="Fauchery L."/>
            <person name="Girlanda M."/>
            <person name="Hayes R.D."/>
            <person name="Keri Z."/>
            <person name="LaButti K."/>
            <person name="Lipzen A."/>
            <person name="Lombard V."/>
            <person name="Magnuson J."/>
            <person name="Maillard F."/>
            <person name="Murat C."/>
            <person name="Nolan M."/>
            <person name="Ohm R.A."/>
            <person name="Pangilinan J."/>
            <person name="Pereira M.F."/>
            <person name="Perotto S."/>
            <person name="Peter M."/>
            <person name="Pfister S."/>
            <person name="Riley R."/>
            <person name="Sitrit Y."/>
            <person name="Stielow J.B."/>
            <person name="Szollosi G."/>
            <person name="Zifcakova L."/>
            <person name="Stursova M."/>
            <person name="Spatafora J.W."/>
            <person name="Tedersoo L."/>
            <person name="Vaario L.M."/>
            <person name="Yamada A."/>
            <person name="Yan M."/>
            <person name="Wang P."/>
            <person name="Xu J."/>
            <person name="Bruns T."/>
            <person name="Baldrian P."/>
            <person name="Vilgalys R."/>
            <person name="Dunand C."/>
            <person name="Henrissat B."/>
            <person name="Grigoriev I.V."/>
            <person name="Hibbett D."/>
            <person name="Nagy L.G."/>
            <person name="Martin F.M."/>
        </authorList>
    </citation>
    <scope>NUCLEOTIDE SEQUENCE</scope>
    <source>
        <strain evidence="1">P2</strain>
    </source>
</reference>
<name>A0ACB6Z633_THEGA</name>
<proteinExistence type="predicted"/>